<dbReference type="Proteomes" id="UP000035100">
    <property type="component" value="Unassembled WGS sequence"/>
</dbReference>
<feature type="region of interest" description="Disordered" evidence="1">
    <location>
        <begin position="1"/>
        <end position="64"/>
    </location>
</feature>
<keyword evidence="3" id="KW-1185">Reference proteome</keyword>
<dbReference type="AlphaFoldDB" id="A0A0D0PEA0"/>
<feature type="compositionally biased region" description="Polar residues" evidence="1">
    <location>
        <begin position="37"/>
        <end position="52"/>
    </location>
</feature>
<gene>
    <name evidence="2" type="ORF">Wenmar_02075</name>
</gene>
<name>A0A0D0PEA0_9RHOB</name>
<dbReference type="EMBL" id="AONG01000009">
    <property type="protein sequence ID" value="KIQ69711.1"/>
    <property type="molecule type" value="Genomic_DNA"/>
</dbReference>
<evidence type="ECO:0000313" key="2">
    <source>
        <dbReference type="EMBL" id="KIQ69711.1"/>
    </source>
</evidence>
<dbReference type="STRING" id="1123501.Wenmar_02075"/>
<organism evidence="2 3">
    <name type="scientific">Wenxinia marina DSM 24838</name>
    <dbReference type="NCBI Taxonomy" id="1123501"/>
    <lineage>
        <taxon>Bacteria</taxon>
        <taxon>Pseudomonadati</taxon>
        <taxon>Pseudomonadota</taxon>
        <taxon>Alphaproteobacteria</taxon>
        <taxon>Rhodobacterales</taxon>
        <taxon>Roseobacteraceae</taxon>
        <taxon>Wenxinia</taxon>
    </lineage>
</organism>
<protein>
    <submittedName>
        <fullName evidence="2">Uncharacterized protein</fullName>
    </submittedName>
</protein>
<evidence type="ECO:0000313" key="3">
    <source>
        <dbReference type="Proteomes" id="UP000035100"/>
    </source>
</evidence>
<feature type="compositionally biased region" description="Low complexity" evidence="1">
    <location>
        <begin position="1"/>
        <end position="34"/>
    </location>
</feature>
<proteinExistence type="predicted"/>
<comment type="caution">
    <text evidence="2">The sequence shown here is derived from an EMBL/GenBank/DDBJ whole genome shotgun (WGS) entry which is preliminary data.</text>
</comment>
<sequence length="64" mass="6381">MASSSGSSVKSGGTCASPGTRRAARASTRSNRATCAPTIQRSGCGRSGNTETGGMPEAYSVRTP</sequence>
<evidence type="ECO:0000256" key="1">
    <source>
        <dbReference type="SAM" id="MobiDB-lite"/>
    </source>
</evidence>
<reference evidence="2 3" key="1">
    <citation type="submission" date="2013-01" db="EMBL/GenBank/DDBJ databases">
        <authorList>
            <person name="Fiebig A."/>
            <person name="Goeker M."/>
            <person name="Klenk H.-P.P."/>
        </authorList>
    </citation>
    <scope>NUCLEOTIDE SEQUENCE [LARGE SCALE GENOMIC DNA]</scope>
    <source>
        <strain evidence="2 3">DSM 24838</strain>
    </source>
</reference>
<accession>A0A0D0PEA0</accession>